<dbReference type="AlphaFoldDB" id="A0A0N1HAF9"/>
<evidence type="ECO:0000256" key="8">
    <source>
        <dbReference type="SAM" id="MobiDB-lite"/>
    </source>
</evidence>
<feature type="transmembrane region" description="Helical" evidence="9">
    <location>
        <begin position="306"/>
        <end position="327"/>
    </location>
</feature>
<keyword evidence="5 9" id="KW-1133">Transmembrane helix</keyword>
<evidence type="ECO:0000256" key="5">
    <source>
        <dbReference type="ARBA" id="ARBA00022989"/>
    </source>
</evidence>
<name>A0A0N1HAF9_9EURO</name>
<feature type="transmembrane region" description="Helical" evidence="9">
    <location>
        <begin position="59"/>
        <end position="77"/>
    </location>
</feature>
<dbReference type="OrthoDB" id="1368at2759"/>
<feature type="transmembrane region" description="Helical" evidence="9">
    <location>
        <begin position="281"/>
        <end position="300"/>
    </location>
</feature>
<dbReference type="RefSeq" id="XP_017999567.1">
    <property type="nucleotide sequence ID" value="XM_018143390.1"/>
</dbReference>
<evidence type="ECO:0000313" key="10">
    <source>
        <dbReference type="EMBL" id="KPI39604.1"/>
    </source>
</evidence>
<evidence type="ECO:0000256" key="6">
    <source>
        <dbReference type="ARBA" id="ARBA00023065"/>
    </source>
</evidence>
<dbReference type="GeneID" id="28735270"/>
<reference evidence="10 11" key="1">
    <citation type="submission" date="2015-06" db="EMBL/GenBank/DDBJ databases">
        <title>Draft genome of the ant-associated black yeast Phialophora attae CBS 131958.</title>
        <authorList>
            <person name="Moreno L.F."/>
            <person name="Stielow B.J."/>
            <person name="de Hoog S."/>
            <person name="Vicente V.A."/>
            <person name="Weiss V.A."/>
            <person name="de Vries M."/>
            <person name="Cruz L.M."/>
            <person name="Souza E.M."/>
        </authorList>
    </citation>
    <scope>NUCLEOTIDE SEQUENCE [LARGE SCALE GENOMIC DNA]</scope>
    <source>
        <strain evidence="10 11">CBS 131958</strain>
    </source>
</reference>
<evidence type="ECO:0000313" key="11">
    <source>
        <dbReference type="Proteomes" id="UP000038010"/>
    </source>
</evidence>
<dbReference type="VEuPathDB" id="FungiDB:AB675_3347"/>
<organism evidence="10 11">
    <name type="scientific">Cyphellophora attinorum</name>
    <dbReference type="NCBI Taxonomy" id="1664694"/>
    <lineage>
        <taxon>Eukaryota</taxon>
        <taxon>Fungi</taxon>
        <taxon>Dikarya</taxon>
        <taxon>Ascomycota</taxon>
        <taxon>Pezizomycotina</taxon>
        <taxon>Eurotiomycetes</taxon>
        <taxon>Chaetothyriomycetidae</taxon>
        <taxon>Chaetothyriales</taxon>
        <taxon>Cyphellophoraceae</taxon>
        <taxon>Cyphellophora</taxon>
    </lineage>
</organism>
<accession>A0A0N1HAF9</accession>
<protein>
    <submittedName>
        <fullName evidence="10">Uncharacterized protein</fullName>
    </submittedName>
</protein>
<dbReference type="EMBL" id="LFJN01000014">
    <property type="protein sequence ID" value="KPI39604.1"/>
    <property type="molecule type" value="Genomic_DNA"/>
</dbReference>
<evidence type="ECO:0000256" key="4">
    <source>
        <dbReference type="ARBA" id="ARBA00022692"/>
    </source>
</evidence>
<feature type="region of interest" description="Disordered" evidence="8">
    <location>
        <begin position="1"/>
        <end position="23"/>
    </location>
</feature>
<dbReference type="PANTHER" id="PTHR33281">
    <property type="entry name" value="UPF0187 PROTEIN YNEE"/>
    <property type="match status" value="1"/>
</dbReference>
<keyword evidence="4 9" id="KW-0812">Transmembrane</keyword>
<evidence type="ECO:0000256" key="2">
    <source>
        <dbReference type="ARBA" id="ARBA00022448"/>
    </source>
</evidence>
<dbReference type="Pfam" id="PF25539">
    <property type="entry name" value="Bestrophin_2"/>
    <property type="match status" value="1"/>
</dbReference>
<dbReference type="STRING" id="1664694.A0A0N1HAF9"/>
<evidence type="ECO:0000256" key="9">
    <source>
        <dbReference type="SAM" id="Phobius"/>
    </source>
</evidence>
<keyword evidence="11" id="KW-1185">Reference proteome</keyword>
<keyword evidence="3" id="KW-1003">Cell membrane</keyword>
<comment type="subcellular location">
    <subcellularLocation>
        <location evidence="1">Cell membrane</location>
        <topology evidence="1">Multi-pass membrane protein</topology>
    </subcellularLocation>
</comment>
<evidence type="ECO:0000256" key="3">
    <source>
        <dbReference type="ARBA" id="ARBA00022475"/>
    </source>
</evidence>
<feature type="transmembrane region" description="Helical" evidence="9">
    <location>
        <begin position="83"/>
        <end position="103"/>
    </location>
</feature>
<sequence length="459" mass="50874">MASHRSSPTEQLNFTPNPSRQPTAHSLELDDFFRGPRDIKHHSKVPYFFRIHGSIIPKLIIPQLIVICWATAITVISKLVYPLAVNSVLLTVLGFVVGLALSFRSSTAYERYIEGARLWATLMLASRNLARLIWIHTNERHKEDPSQGKADLWQKVTAINLIKGFAVALKHRLRFELLPIMLIYHPSSAHSMSCGGLKRAGEYLGVSFAESNPRKTMKKATFNIGNIPQEILIYLQSYLEHIASTGLLTNGPLQSNIVTQLGIMADVATSTERIVNHPLPLAYQISIAQITWVYVAVLPFQLYAPLGWLTIPGASFAAYIILGLGAIGAEIENPFGNDVNDLPLDQYCRELQSELDVLTSVPRADRSWDFSSAGTGSSWALLEKNPAMFPLSSTGWNDWQAKSTEDMQDALWHKASLTDRLRARAAANASEEPSYEKRRYSATTTEESKGVATGLDSAV</sequence>
<comment type="caution">
    <text evidence="10">The sequence shown here is derived from an EMBL/GenBank/DDBJ whole genome shotgun (WGS) entry which is preliminary data.</text>
</comment>
<dbReference type="Proteomes" id="UP000038010">
    <property type="component" value="Unassembled WGS sequence"/>
</dbReference>
<dbReference type="GO" id="GO:0005886">
    <property type="term" value="C:plasma membrane"/>
    <property type="evidence" value="ECO:0007669"/>
    <property type="project" value="UniProtKB-SubCell"/>
</dbReference>
<evidence type="ECO:0000256" key="7">
    <source>
        <dbReference type="ARBA" id="ARBA00023136"/>
    </source>
</evidence>
<dbReference type="InterPro" id="IPR044669">
    <property type="entry name" value="YneE/VCCN1/2-like"/>
</dbReference>
<keyword evidence="2" id="KW-0813">Transport</keyword>
<dbReference type="PANTHER" id="PTHR33281:SF19">
    <property type="entry name" value="VOLTAGE-DEPENDENT ANION CHANNEL-FORMING PROTEIN YNEE"/>
    <property type="match status" value="1"/>
</dbReference>
<gene>
    <name evidence="10" type="ORF">AB675_3347</name>
</gene>
<keyword evidence="7 9" id="KW-0472">Membrane</keyword>
<evidence type="ECO:0000256" key="1">
    <source>
        <dbReference type="ARBA" id="ARBA00004651"/>
    </source>
</evidence>
<proteinExistence type="predicted"/>
<keyword evidence="6" id="KW-0406">Ion transport</keyword>
<feature type="region of interest" description="Disordered" evidence="8">
    <location>
        <begin position="425"/>
        <end position="459"/>
    </location>
</feature>
<dbReference type="GO" id="GO:0005254">
    <property type="term" value="F:chloride channel activity"/>
    <property type="evidence" value="ECO:0007669"/>
    <property type="project" value="InterPro"/>
</dbReference>